<feature type="transmembrane region" description="Helical" evidence="1">
    <location>
        <begin position="41"/>
        <end position="64"/>
    </location>
</feature>
<feature type="transmembrane region" description="Helical" evidence="1">
    <location>
        <begin position="76"/>
        <end position="99"/>
    </location>
</feature>
<keyword evidence="1" id="KW-0472">Membrane</keyword>
<proteinExistence type="predicted"/>
<name>A0A0F9MNV2_9ZZZZ</name>
<keyword evidence="1" id="KW-1133">Transmembrane helix</keyword>
<dbReference type="InterPro" id="IPR010898">
    <property type="entry name" value="Hpre_diP_synth_I"/>
</dbReference>
<evidence type="ECO:0000256" key="1">
    <source>
        <dbReference type="SAM" id="Phobius"/>
    </source>
</evidence>
<sequence length="179" mass="19339">MNNKSQQIALFSMFLAFGLILQAVEAMYLPSIPIPGIKLGLANLVTLVMLFYFSPALVLAQIIARLALASLILGSFLAPAFYFSAAGALLSFLVMIMLFKTLFPKISLVGLSLAGAVFHNIGQLTVAFWLVKTTAVYLQLPLLLIASIPMGLIIGIAANYSMKRLYEIDGLDRLLLKGA</sequence>
<reference evidence="2" key="1">
    <citation type="journal article" date="2015" name="Nature">
        <title>Complex archaea that bridge the gap between prokaryotes and eukaryotes.</title>
        <authorList>
            <person name="Spang A."/>
            <person name="Saw J.H."/>
            <person name="Jorgensen S.L."/>
            <person name="Zaremba-Niedzwiedzka K."/>
            <person name="Martijn J."/>
            <person name="Lind A.E."/>
            <person name="van Eijk R."/>
            <person name="Schleper C."/>
            <person name="Guy L."/>
            <person name="Ettema T.J."/>
        </authorList>
    </citation>
    <scope>NUCLEOTIDE SEQUENCE</scope>
</reference>
<protein>
    <recommendedName>
        <fullName evidence="3">Heptaprenyl diphosphate synthase component I</fullName>
    </recommendedName>
</protein>
<organism evidence="2">
    <name type="scientific">marine sediment metagenome</name>
    <dbReference type="NCBI Taxonomy" id="412755"/>
    <lineage>
        <taxon>unclassified sequences</taxon>
        <taxon>metagenomes</taxon>
        <taxon>ecological metagenomes</taxon>
    </lineage>
</organism>
<feature type="transmembrane region" description="Helical" evidence="1">
    <location>
        <begin position="136"/>
        <end position="158"/>
    </location>
</feature>
<dbReference type="AlphaFoldDB" id="A0A0F9MNV2"/>
<feature type="transmembrane region" description="Helical" evidence="1">
    <location>
        <begin position="106"/>
        <end position="130"/>
    </location>
</feature>
<dbReference type="InterPro" id="IPR014535">
    <property type="entry name" value="Hpre_diP_synt_I"/>
</dbReference>
<feature type="transmembrane region" description="Helical" evidence="1">
    <location>
        <begin position="6"/>
        <end position="29"/>
    </location>
</feature>
<dbReference type="Pfam" id="PF07456">
    <property type="entry name" value="Hpre_diP_synt_I"/>
    <property type="match status" value="1"/>
</dbReference>
<dbReference type="PIRSF" id="PIRSF027391">
    <property type="entry name" value="Hpre_diP_synt_I"/>
    <property type="match status" value="1"/>
</dbReference>
<dbReference type="EMBL" id="LAZR01009741">
    <property type="protein sequence ID" value="KKM70837.1"/>
    <property type="molecule type" value="Genomic_DNA"/>
</dbReference>
<comment type="caution">
    <text evidence="2">The sequence shown here is derived from an EMBL/GenBank/DDBJ whole genome shotgun (WGS) entry which is preliminary data.</text>
</comment>
<evidence type="ECO:0008006" key="3">
    <source>
        <dbReference type="Google" id="ProtNLM"/>
    </source>
</evidence>
<gene>
    <name evidence="2" type="ORF">LCGC14_1436710</name>
</gene>
<evidence type="ECO:0000313" key="2">
    <source>
        <dbReference type="EMBL" id="KKM70837.1"/>
    </source>
</evidence>
<accession>A0A0F9MNV2</accession>
<keyword evidence="1" id="KW-0812">Transmembrane</keyword>